<dbReference type="Pfam" id="PF02663">
    <property type="entry name" value="FmdE"/>
    <property type="match status" value="1"/>
</dbReference>
<reference evidence="2" key="1">
    <citation type="submission" date="2016-04" db="EMBL/GenBank/DDBJ databases">
        <authorList>
            <person name="Evans L.H."/>
            <person name="Alamgir A."/>
            <person name="Owens N."/>
            <person name="Weber N.D."/>
            <person name="Virtaneva K."/>
            <person name="Barbian K."/>
            <person name="Babar A."/>
            <person name="Rosenke K."/>
        </authorList>
    </citation>
    <scope>NUCLEOTIDE SEQUENCE</scope>
    <source>
        <strain evidence="2">86</strain>
    </source>
</reference>
<name>A0A212JT78_9DELT</name>
<dbReference type="SUPFAM" id="SSF143555">
    <property type="entry name" value="FwdE-like"/>
    <property type="match status" value="1"/>
</dbReference>
<feature type="domain" description="Formylmethanofuran dehydrogenase subunit E" evidence="1">
    <location>
        <begin position="19"/>
        <end position="108"/>
    </location>
</feature>
<accession>A0A212JT78</accession>
<dbReference type="AlphaFoldDB" id="A0A212JT78"/>
<dbReference type="Gene3D" id="3.30.1330.130">
    <property type="match status" value="1"/>
</dbReference>
<evidence type="ECO:0000313" key="2">
    <source>
        <dbReference type="EMBL" id="SBW02632.1"/>
    </source>
</evidence>
<protein>
    <submittedName>
        <fullName evidence="2">Formylmethanofuran dehydrogenase subunit E region</fullName>
    </submittedName>
</protein>
<proteinExistence type="predicted"/>
<sequence>MNATLPQEYAEAWEKAKAFHGHVCPGLAMGCRIAVDALAHFVHSPSVDEELVCVAETESCAVDAIQAITGCSMGKGNMLLRLRGKFAFSFFVRGRKTAARFYWHERIHDASREETVMRFLSAPADELYSIAEPSYAVPPLARLNTPVACAVCGEYVSEPCVRLFEERFVCLDCHHPHPHIIV</sequence>
<dbReference type="InterPro" id="IPR053194">
    <property type="entry name" value="tRNA_methyltr_O"/>
</dbReference>
<gene>
    <name evidence="2" type="ORF">KL86DPRO_20005</name>
</gene>
<dbReference type="InterPro" id="IPR026328">
    <property type="entry name" value="FmdE"/>
</dbReference>
<organism evidence="2">
    <name type="scientific">uncultured delta proteobacterium</name>
    <dbReference type="NCBI Taxonomy" id="34034"/>
    <lineage>
        <taxon>Bacteria</taxon>
        <taxon>Deltaproteobacteria</taxon>
        <taxon>environmental samples</taxon>
    </lineage>
</organism>
<dbReference type="PIRSF" id="PIRSF006578">
    <property type="entry name" value="FwdE"/>
    <property type="match status" value="1"/>
</dbReference>
<dbReference type="EMBL" id="FLUQ01000002">
    <property type="protein sequence ID" value="SBW02632.1"/>
    <property type="molecule type" value="Genomic_DNA"/>
</dbReference>
<evidence type="ECO:0000259" key="1">
    <source>
        <dbReference type="Pfam" id="PF02663"/>
    </source>
</evidence>
<dbReference type="InterPro" id="IPR003814">
    <property type="entry name" value="FmdEsu_dom"/>
</dbReference>
<dbReference type="PANTHER" id="PTHR39418">
    <property type="entry name" value="DEHYDROGENASE-RELATED"/>
    <property type="match status" value="1"/>
</dbReference>
<dbReference type="PANTHER" id="PTHR39418:SF1">
    <property type="entry name" value="DEHYDROGENASE"/>
    <property type="match status" value="1"/>
</dbReference>